<dbReference type="EnsemblPlants" id="EMT27304">
    <property type="protein sequence ID" value="EMT27304"/>
    <property type="gene ID" value="F775_22683"/>
</dbReference>
<dbReference type="AlphaFoldDB" id="M8BZC0"/>
<dbReference type="PANTHER" id="PTHR24121:SF25">
    <property type="entry name" value="PGG DOMAIN-CONTAINING PROTEIN"/>
    <property type="match status" value="1"/>
</dbReference>
<name>M8BZC0_AEGTA</name>
<organism evidence="1">
    <name type="scientific">Aegilops tauschii</name>
    <name type="common">Tausch's goatgrass</name>
    <name type="synonym">Aegilops squarrosa</name>
    <dbReference type="NCBI Taxonomy" id="37682"/>
    <lineage>
        <taxon>Eukaryota</taxon>
        <taxon>Viridiplantae</taxon>
        <taxon>Streptophyta</taxon>
        <taxon>Embryophyta</taxon>
        <taxon>Tracheophyta</taxon>
        <taxon>Spermatophyta</taxon>
        <taxon>Magnoliopsida</taxon>
        <taxon>Liliopsida</taxon>
        <taxon>Poales</taxon>
        <taxon>Poaceae</taxon>
        <taxon>BOP clade</taxon>
        <taxon>Pooideae</taxon>
        <taxon>Triticodae</taxon>
        <taxon>Triticeae</taxon>
        <taxon>Triticinae</taxon>
        <taxon>Aegilops</taxon>
    </lineage>
</organism>
<dbReference type="Pfam" id="PF12796">
    <property type="entry name" value="Ank_2"/>
    <property type="match status" value="1"/>
</dbReference>
<evidence type="ECO:0000313" key="1">
    <source>
        <dbReference type="EnsemblPlants" id="EMT27304"/>
    </source>
</evidence>
<protein>
    <submittedName>
        <fullName evidence="1">Uncharacterized protein</fullName>
    </submittedName>
</protein>
<dbReference type="PROSITE" id="PS50297">
    <property type="entry name" value="ANK_REP_REGION"/>
    <property type="match status" value="1"/>
</dbReference>
<dbReference type="InterPro" id="IPR036770">
    <property type="entry name" value="Ankyrin_rpt-contain_sf"/>
</dbReference>
<dbReference type="SUPFAM" id="SSF48403">
    <property type="entry name" value="Ankyrin repeat"/>
    <property type="match status" value="1"/>
</dbReference>
<dbReference type="Gene3D" id="1.25.40.20">
    <property type="entry name" value="Ankyrin repeat-containing domain"/>
    <property type="match status" value="1"/>
</dbReference>
<dbReference type="PANTHER" id="PTHR24121">
    <property type="entry name" value="NO MECHANORECEPTOR POTENTIAL C, ISOFORM D-RELATED"/>
    <property type="match status" value="1"/>
</dbReference>
<accession>M8BZC0</accession>
<reference evidence="1" key="1">
    <citation type="submission" date="2015-06" db="UniProtKB">
        <authorList>
            <consortium name="EnsemblPlants"/>
        </authorList>
    </citation>
    <scope>IDENTIFICATION</scope>
</reference>
<dbReference type="InterPro" id="IPR002110">
    <property type="entry name" value="Ankyrin_rpt"/>
</dbReference>
<dbReference type="PROSITE" id="PS50088">
    <property type="entry name" value="ANK_REPEAT"/>
    <property type="match status" value="1"/>
</dbReference>
<proteinExistence type="predicted"/>
<sequence length="228" mass="25423">MSKKPPEEDQPPAGNIINPLLLTSARGGSWEGLNLLLEREDAKKPQMMVPTRKFLQWIPRSSSAQGSIPVSAAGDVEEGVDHPPVSSVAAGALLKGVTPQGDTALHVVANGGGPNFLKYADIICNRDKRILFSRNHNGDTPLHRAARVGQPRMVSYLIHLAAREGADTKLRLLRMENNRHETALHQAVRFEYGRGCVMRRRKHLLVLLTPLEKKRIRKMLPVYRKKRT</sequence>